<proteinExistence type="predicted"/>
<name>A0AA96UZK1_9EURY</name>
<dbReference type="InterPro" id="IPR014942">
    <property type="entry name" value="AbiEii"/>
</dbReference>
<accession>A0AA96UZK1</accession>
<protein>
    <recommendedName>
        <fullName evidence="3">Nucleotidyl transferase AbiEii/AbiGii toxin family protein</fullName>
    </recommendedName>
</protein>
<dbReference type="GeneID" id="85195445"/>
<sequence>MKFKNVQQMKAAVKNKAAELELPSDAVMQNYMMERFLERISLSNYRHNFILKGGLLISSYTGLSARTTMDIDTTVKGFPLSVESLSQIFKEICMIDADDDILFTISSLEEIRLFDHYPGIRIKLIAVYAGMKISFSVDVTTGDRITPHEINRRFHLMFEDRGIDVLSYPLETILAEKIETILSRSIANTRPRDFYDVYVLSKLQTNPVDINNLSAALKETMDFRGSSSILDNYHHILSEIRENPEMNQRWLTYQKHFVYASDIDFKEVCLFIEKLIDDLP</sequence>
<organism evidence="1 2">
    <name type="scientific">Methanimicrococcus hongohii</name>
    <dbReference type="NCBI Taxonomy" id="3028295"/>
    <lineage>
        <taxon>Archaea</taxon>
        <taxon>Methanobacteriati</taxon>
        <taxon>Methanobacteriota</taxon>
        <taxon>Stenosarchaea group</taxon>
        <taxon>Methanomicrobia</taxon>
        <taxon>Methanosarcinales</taxon>
        <taxon>Methanosarcinaceae</taxon>
        <taxon>Methanimicrococcus</taxon>
    </lineage>
</organism>
<dbReference type="KEGG" id="mehf:MmiHf6_09130"/>
<evidence type="ECO:0008006" key="3">
    <source>
        <dbReference type="Google" id="ProtNLM"/>
    </source>
</evidence>
<evidence type="ECO:0000313" key="2">
    <source>
        <dbReference type="Proteomes" id="UP001302978"/>
    </source>
</evidence>
<dbReference type="RefSeq" id="WP_316556737.1">
    <property type="nucleotide sequence ID" value="NZ_CP131059.1"/>
</dbReference>
<gene>
    <name evidence="1" type="ORF">MmiHf6_09130</name>
</gene>
<dbReference type="Proteomes" id="UP001302978">
    <property type="component" value="Chromosome"/>
</dbReference>
<dbReference type="AlphaFoldDB" id="A0AA96UZK1"/>
<reference evidence="1 2" key="1">
    <citation type="submission" date="2023-07" db="EMBL/GenBank/DDBJ databases">
        <title>Closed genoem sequence of Methanomicrococcus sp. Hf6.</title>
        <authorList>
            <person name="Poehlein A."/>
            <person name="Protasov E."/>
            <person name="Platt K."/>
            <person name="Reeh H."/>
            <person name="Daniel R."/>
            <person name="Brune A."/>
        </authorList>
    </citation>
    <scope>NUCLEOTIDE SEQUENCE [LARGE SCALE GENOMIC DNA]</scope>
    <source>
        <strain evidence="1 2">Hf6</strain>
    </source>
</reference>
<dbReference type="EMBL" id="CP131059">
    <property type="protein sequence ID" value="WNY23604.1"/>
    <property type="molecule type" value="Genomic_DNA"/>
</dbReference>
<keyword evidence="2" id="KW-1185">Reference proteome</keyword>
<dbReference type="Pfam" id="PF08843">
    <property type="entry name" value="AbiEii"/>
    <property type="match status" value="1"/>
</dbReference>
<evidence type="ECO:0000313" key="1">
    <source>
        <dbReference type="EMBL" id="WNY23604.1"/>
    </source>
</evidence>